<feature type="domain" description="Major facilitator superfamily (MFS) profile" evidence="8">
    <location>
        <begin position="54"/>
        <end position="523"/>
    </location>
</feature>
<comment type="caution">
    <text evidence="9">The sequence shown here is derived from an EMBL/GenBank/DDBJ whole genome shotgun (WGS) entry which is preliminary data.</text>
</comment>
<dbReference type="PANTHER" id="PTHR23511:SF5">
    <property type="entry name" value="MAJOR FACILITATOR-TYPE TRANSPORTER HXNZ-RELATED"/>
    <property type="match status" value="1"/>
</dbReference>
<gene>
    <name evidence="9" type="ORF">DFJ43DRAFT_1154128</name>
</gene>
<dbReference type="Proteomes" id="UP001176059">
    <property type="component" value="Unassembled WGS sequence"/>
</dbReference>
<comment type="subcellular location">
    <subcellularLocation>
        <location evidence="1">Membrane</location>
        <topology evidence="1">Multi-pass membrane protein</topology>
    </subcellularLocation>
</comment>
<feature type="transmembrane region" description="Helical" evidence="7">
    <location>
        <begin position="145"/>
        <end position="171"/>
    </location>
</feature>
<keyword evidence="3" id="KW-0813">Transport</keyword>
<name>A0AA38JH78_9AGAR</name>
<sequence>MNDIEKESNPPELAYSSESLSVAAREDGVSAAYEAKSRLINEHLQNEIGFGRYQLQLFILTGLGWAADNIWLQGVAIILPQVQSELHPVRVEFTTLSLYVGLILGASTWGILADLIGRRLSFNITLFIAGVFGVAAGGANNFTTLASLVACVGFGVGGNLPVDGAIFLEFIPKSHQWLLTLLSAWWALGQLFASLIAWPLIGNFSCTSANDCPKSSNMGWRYTFYVLGGVTLIMWILRYVVFDLQESPKYLIGRGQDEKAIKVLQHIARVNGRTLSLTAESLRKASGTQDAASTPLTTRQLIQQSFSSVSLSHVKPLFSTRRLAINTTITIALWGLIGLAYPLFNGFITLYLTTQVPSDSSISTTYRNYSIISVMGVPGSIIACLVVDWSRKNRSAFAMGGRKVTMAVSTALTGVFLFLFTTSKTNAAVLGYSCASGLTQNAMYGVLYAYTPEVFPAPHRGTGDALCSAFNRITGILAPVIKIVTTTAAGTAANGSANGPIFVSASLFLVAAILMLFLPIEVNIQSFKKLPSDEIGLFRLLEKQPYE</sequence>
<feature type="transmembrane region" description="Helical" evidence="7">
    <location>
        <begin position="91"/>
        <end position="113"/>
    </location>
</feature>
<evidence type="ECO:0000256" key="5">
    <source>
        <dbReference type="ARBA" id="ARBA00022989"/>
    </source>
</evidence>
<evidence type="ECO:0000256" key="4">
    <source>
        <dbReference type="ARBA" id="ARBA00022692"/>
    </source>
</evidence>
<dbReference type="CDD" id="cd17316">
    <property type="entry name" value="MFS_SV2_like"/>
    <property type="match status" value="1"/>
</dbReference>
<dbReference type="EMBL" id="JANVFO010000022">
    <property type="protein sequence ID" value="KAJ3732724.1"/>
    <property type="molecule type" value="Genomic_DNA"/>
</dbReference>
<dbReference type="PANTHER" id="PTHR23511">
    <property type="entry name" value="SYNAPTIC VESICLE GLYCOPROTEIN 2"/>
    <property type="match status" value="1"/>
</dbReference>
<accession>A0AA38JH78</accession>
<organism evidence="9 10">
    <name type="scientific">Lentinula guzmanii</name>
    <dbReference type="NCBI Taxonomy" id="2804957"/>
    <lineage>
        <taxon>Eukaryota</taxon>
        <taxon>Fungi</taxon>
        <taxon>Dikarya</taxon>
        <taxon>Basidiomycota</taxon>
        <taxon>Agaricomycotina</taxon>
        <taxon>Agaricomycetes</taxon>
        <taxon>Agaricomycetidae</taxon>
        <taxon>Agaricales</taxon>
        <taxon>Marasmiineae</taxon>
        <taxon>Omphalotaceae</taxon>
        <taxon>Lentinula</taxon>
    </lineage>
</organism>
<feature type="transmembrane region" description="Helical" evidence="7">
    <location>
        <begin position="120"/>
        <end position="139"/>
    </location>
</feature>
<dbReference type="InterPro" id="IPR036259">
    <property type="entry name" value="MFS_trans_sf"/>
</dbReference>
<dbReference type="FunFam" id="1.20.1250.20:FF:000171">
    <property type="entry name" value="MFS general substrate transporter"/>
    <property type="match status" value="1"/>
</dbReference>
<feature type="transmembrane region" description="Helical" evidence="7">
    <location>
        <begin position="501"/>
        <end position="520"/>
    </location>
</feature>
<reference evidence="9" key="1">
    <citation type="submission" date="2022-08" db="EMBL/GenBank/DDBJ databases">
        <authorList>
            <consortium name="DOE Joint Genome Institute"/>
            <person name="Min B."/>
            <person name="Sierra-Patev S."/>
            <person name="Naranjo-Ortiz M."/>
            <person name="Looney B."/>
            <person name="Konkel Z."/>
            <person name="Slot J.C."/>
            <person name="Sakamoto Y."/>
            <person name="Steenwyk J.L."/>
            <person name="Rokas A."/>
            <person name="Carro J."/>
            <person name="Camarero S."/>
            <person name="Ferreira P."/>
            <person name="Molpeceres G."/>
            <person name="Ruiz-duenas F.J."/>
            <person name="Serrano A."/>
            <person name="Henrissat B."/>
            <person name="Drula E."/>
            <person name="Hughes K.W."/>
            <person name="Mata J.L."/>
            <person name="Ishikawa N.K."/>
            <person name="Vargas-Isla R."/>
            <person name="Ushijima S."/>
            <person name="Smith C.A."/>
            <person name="Ahrendt S."/>
            <person name="Andreopoulos W."/>
            <person name="He G."/>
            <person name="LaButti K."/>
            <person name="Lipzen A."/>
            <person name="Ng V."/>
            <person name="Riley R."/>
            <person name="Sandor L."/>
            <person name="Barry K."/>
            <person name="Martinez A.T."/>
            <person name="Xiao Y."/>
            <person name="Gibbons J.G."/>
            <person name="Terashima K."/>
            <person name="Hibbett D.S."/>
            <person name="Grigoriev I.V."/>
        </authorList>
    </citation>
    <scope>NUCLEOTIDE SEQUENCE</scope>
    <source>
        <strain evidence="9">ET3784</strain>
    </source>
</reference>
<feature type="transmembrane region" description="Helical" evidence="7">
    <location>
        <begin position="222"/>
        <end position="241"/>
    </location>
</feature>
<keyword evidence="5 7" id="KW-1133">Transmembrane helix</keyword>
<protein>
    <submittedName>
        <fullName evidence="9">MFS general substrate transporter</fullName>
    </submittedName>
</protein>
<evidence type="ECO:0000256" key="1">
    <source>
        <dbReference type="ARBA" id="ARBA00004141"/>
    </source>
</evidence>
<dbReference type="SUPFAM" id="SSF103473">
    <property type="entry name" value="MFS general substrate transporter"/>
    <property type="match status" value="1"/>
</dbReference>
<evidence type="ECO:0000256" key="2">
    <source>
        <dbReference type="ARBA" id="ARBA00008335"/>
    </source>
</evidence>
<feature type="transmembrane region" description="Helical" evidence="7">
    <location>
        <begin position="323"/>
        <end position="344"/>
    </location>
</feature>
<evidence type="ECO:0000259" key="8">
    <source>
        <dbReference type="PROSITE" id="PS50850"/>
    </source>
</evidence>
<feature type="transmembrane region" description="Helical" evidence="7">
    <location>
        <begin position="369"/>
        <end position="389"/>
    </location>
</feature>
<keyword evidence="4 7" id="KW-0812">Transmembrane</keyword>
<reference evidence="9" key="2">
    <citation type="journal article" date="2023" name="Proc. Natl. Acad. Sci. U.S.A.">
        <title>A global phylogenomic analysis of the shiitake genus Lentinula.</title>
        <authorList>
            <person name="Sierra-Patev S."/>
            <person name="Min B."/>
            <person name="Naranjo-Ortiz M."/>
            <person name="Looney B."/>
            <person name="Konkel Z."/>
            <person name="Slot J.C."/>
            <person name="Sakamoto Y."/>
            <person name="Steenwyk J.L."/>
            <person name="Rokas A."/>
            <person name="Carro J."/>
            <person name="Camarero S."/>
            <person name="Ferreira P."/>
            <person name="Molpeceres G."/>
            <person name="Ruiz-Duenas F.J."/>
            <person name="Serrano A."/>
            <person name="Henrissat B."/>
            <person name="Drula E."/>
            <person name="Hughes K.W."/>
            <person name="Mata J.L."/>
            <person name="Ishikawa N.K."/>
            <person name="Vargas-Isla R."/>
            <person name="Ushijima S."/>
            <person name="Smith C.A."/>
            <person name="Donoghue J."/>
            <person name="Ahrendt S."/>
            <person name="Andreopoulos W."/>
            <person name="He G."/>
            <person name="LaButti K."/>
            <person name="Lipzen A."/>
            <person name="Ng V."/>
            <person name="Riley R."/>
            <person name="Sandor L."/>
            <person name="Barry K."/>
            <person name="Martinez A.T."/>
            <person name="Xiao Y."/>
            <person name="Gibbons J.G."/>
            <person name="Terashima K."/>
            <person name="Grigoriev I.V."/>
            <person name="Hibbett D."/>
        </authorList>
    </citation>
    <scope>NUCLEOTIDE SEQUENCE</scope>
    <source>
        <strain evidence="9">ET3784</strain>
    </source>
</reference>
<dbReference type="GO" id="GO:0022857">
    <property type="term" value="F:transmembrane transporter activity"/>
    <property type="evidence" value="ECO:0007669"/>
    <property type="project" value="InterPro"/>
</dbReference>
<dbReference type="AlphaFoldDB" id="A0AA38JH78"/>
<keyword evidence="10" id="KW-1185">Reference proteome</keyword>
<feature type="transmembrane region" description="Helical" evidence="7">
    <location>
        <begin position="57"/>
        <end position="79"/>
    </location>
</feature>
<keyword evidence="6 7" id="KW-0472">Membrane</keyword>
<comment type="similarity">
    <text evidence="2">Belongs to the major facilitator superfamily.</text>
</comment>
<dbReference type="Gene3D" id="1.20.1250.20">
    <property type="entry name" value="MFS general substrate transporter like domains"/>
    <property type="match status" value="1"/>
</dbReference>
<dbReference type="PROSITE" id="PS50850">
    <property type="entry name" value="MFS"/>
    <property type="match status" value="1"/>
</dbReference>
<feature type="transmembrane region" description="Helical" evidence="7">
    <location>
        <begin position="401"/>
        <end position="420"/>
    </location>
</feature>
<dbReference type="InterPro" id="IPR005828">
    <property type="entry name" value="MFS_sugar_transport-like"/>
</dbReference>
<evidence type="ECO:0000313" key="10">
    <source>
        <dbReference type="Proteomes" id="UP001176059"/>
    </source>
</evidence>
<dbReference type="Pfam" id="PF00083">
    <property type="entry name" value="Sugar_tr"/>
    <property type="match status" value="1"/>
</dbReference>
<evidence type="ECO:0000313" key="9">
    <source>
        <dbReference type="EMBL" id="KAJ3732724.1"/>
    </source>
</evidence>
<proteinExistence type="inferred from homology"/>
<dbReference type="GO" id="GO:0016020">
    <property type="term" value="C:membrane"/>
    <property type="evidence" value="ECO:0007669"/>
    <property type="project" value="UniProtKB-SubCell"/>
</dbReference>
<evidence type="ECO:0000256" key="3">
    <source>
        <dbReference type="ARBA" id="ARBA00022448"/>
    </source>
</evidence>
<dbReference type="InterPro" id="IPR020846">
    <property type="entry name" value="MFS_dom"/>
</dbReference>
<evidence type="ECO:0000256" key="7">
    <source>
        <dbReference type="SAM" id="Phobius"/>
    </source>
</evidence>
<evidence type="ECO:0000256" key="6">
    <source>
        <dbReference type="ARBA" id="ARBA00023136"/>
    </source>
</evidence>
<feature type="transmembrane region" description="Helical" evidence="7">
    <location>
        <begin position="178"/>
        <end position="202"/>
    </location>
</feature>